<reference evidence="1" key="1">
    <citation type="submission" date="2020-05" db="EMBL/GenBank/DDBJ databases">
        <authorList>
            <person name="Chiriac C."/>
            <person name="Salcher M."/>
            <person name="Ghai R."/>
            <person name="Kavagutti S V."/>
        </authorList>
    </citation>
    <scope>NUCLEOTIDE SEQUENCE</scope>
</reference>
<dbReference type="AlphaFoldDB" id="A0A6J5ZXS0"/>
<organism evidence="1">
    <name type="scientific">freshwater metagenome</name>
    <dbReference type="NCBI Taxonomy" id="449393"/>
    <lineage>
        <taxon>unclassified sequences</taxon>
        <taxon>metagenomes</taxon>
        <taxon>ecological metagenomes</taxon>
    </lineage>
</organism>
<sequence length="86" mass="9425">MRMHTVLVGLGCLVLGFLVTALMPRVTAQAQPDPCQAPWDVVHKVSPEFGWSAVKWNRCTGEAFVFAVGKYADDASKGAWHKNPVK</sequence>
<accession>A0A6J5ZXS0</accession>
<evidence type="ECO:0000313" key="1">
    <source>
        <dbReference type="EMBL" id="CAB4346885.1"/>
    </source>
</evidence>
<name>A0A6J5ZXS0_9ZZZZ</name>
<proteinExistence type="predicted"/>
<dbReference type="EMBL" id="CAESAN010000157">
    <property type="protein sequence ID" value="CAB4346885.1"/>
    <property type="molecule type" value="Genomic_DNA"/>
</dbReference>
<protein>
    <submittedName>
        <fullName evidence="1">Unannotated protein</fullName>
    </submittedName>
</protein>
<gene>
    <name evidence="1" type="ORF">UFOPK3547_01505</name>
</gene>